<evidence type="ECO:0000313" key="2">
    <source>
        <dbReference type="Proteomes" id="UP000187506"/>
    </source>
</evidence>
<dbReference type="EMBL" id="CP019352">
    <property type="protein sequence ID" value="APY00162.1"/>
    <property type="molecule type" value="Genomic_DNA"/>
</dbReference>
<accession>A0AAC9LMQ2</accession>
<proteinExistence type="predicted"/>
<sequence>MFRILKYLLLLVLVQSCATKKYVNKKQLKGTISNLTESKYIIKNNNKQLVEKTIIQLTNNGRIKYAETADANNNIIETVEKKLFFNKKSFPEKEAHYCKTRWKPNQRERISCYTQKQYKENEIIVHYNKNGTIDKTVDNFSDFSTKKYYYNTKTNNLETILVTNKDGEKLNKISYKCLKKDTVGNCITLEKSFSNSVNKMLILRDFNYQ</sequence>
<reference evidence="1 2" key="1">
    <citation type="submission" date="2017-01" db="EMBL/GenBank/DDBJ databases">
        <title>Complete genome of Lacinutrix venerupis DOK2-8 isolated from seawater in Dokdo.</title>
        <authorList>
            <person name="Chi W.-J."/>
            <person name="Kim J.H."/>
        </authorList>
    </citation>
    <scope>NUCLEOTIDE SEQUENCE [LARGE SCALE GENOMIC DNA]</scope>
    <source>
        <strain evidence="1 2">DOK2-8</strain>
    </source>
</reference>
<evidence type="ECO:0000313" key="1">
    <source>
        <dbReference type="EMBL" id="APY00162.1"/>
    </source>
</evidence>
<gene>
    <name evidence="1" type="ORF">BWR22_07495</name>
</gene>
<name>A0AAC9LMQ2_9FLAO</name>
<dbReference type="KEGG" id="lvn:BWR22_07495"/>
<dbReference type="RefSeq" id="WP_076733069.1">
    <property type="nucleotide sequence ID" value="NZ_CP019352.1"/>
</dbReference>
<keyword evidence="2" id="KW-1185">Reference proteome</keyword>
<protein>
    <submittedName>
        <fullName evidence="1">Uncharacterized protein</fullName>
    </submittedName>
</protein>
<organism evidence="1 2">
    <name type="scientific">Lacinutrix venerupis</name>
    <dbReference type="NCBI Taxonomy" id="1486034"/>
    <lineage>
        <taxon>Bacteria</taxon>
        <taxon>Pseudomonadati</taxon>
        <taxon>Bacteroidota</taxon>
        <taxon>Flavobacteriia</taxon>
        <taxon>Flavobacteriales</taxon>
        <taxon>Flavobacteriaceae</taxon>
        <taxon>Lacinutrix</taxon>
    </lineage>
</organism>
<dbReference type="Proteomes" id="UP000187506">
    <property type="component" value="Chromosome"/>
</dbReference>
<dbReference type="AlphaFoldDB" id="A0AAC9LMQ2"/>
<dbReference type="PROSITE" id="PS51257">
    <property type="entry name" value="PROKAR_LIPOPROTEIN"/>
    <property type="match status" value="1"/>
</dbReference>